<comment type="function">
    <text evidence="11">DNA polymerase III is a complex, multichain enzyme responsible for most of the replicative synthesis in bacteria. This DNA polymerase also exhibits 3' to 5' exonuclease activity.</text>
</comment>
<evidence type="ECO:0000256" key="7">
    <source>
        <dbReference type="ARBA" id="ARBA00022833"/>
    </source>
</evidence>
<dbReference type="Gene3D" id="1.10.8.60">
    <property type="match status" value="1"/>
</dbReference>
<dbReference type="Pfam" id="PF22608">
    <property type="entry name" value="DNAX_ATPase_lid"/>
    <property type="match status" value="1"/>
</dbReference>
<dbReference type="PANTHER" id="PTHR11669:SF0">
    <property type="entry name" value="PROTEIN STICHEL-LIKE 2"/>
    <property type="match status" value="1"/>
</dbReference>
<dbReference type="InterPro" id="IPR021029">
    <property type="entry name" value="DNA_pol_III_tau_dom-5"/>
</dbReference>
<dbReference type="OrthoDB" id="9810148at2"/>
<evidence type="ECO:0000256" key="6">
    <source>
        <dbReference type="ARBA" id="ARBA00022741"/>
    </source>
</evidence>
<dbReference type="InterPro" id="IPR027417">
    <property type="entry name" value="P-loop_NTPase"/>
</dbReference>
<protein>
    <recommendedName>
        <fullName evidence="11">DNA polymerase III subunit gamma/tau</fullName>
        <ecNumber evidence="11">2.7.7.7</ecNumber>
    </recommendedName>
</protein>
<dbReference type="Gene3D" id="1.20.272.10">
    <property type="match status" value="1"/>
</dbReference>
<dbReference type="NCBIfam" id="NF005942">
    <property type="entry name" value="PRK07994.1"/>
    <property type="match status" value="1"/>
</dbReference>
<dbReference type="GO" id="GO:0003887">
    <property type="term" value="F:DNA-directed DNA polymerase activity"/>
    <property type="evidence" value="ECO:0007669"/>
    <property type="project" value="UniProtKB-KW"/>
</dbReference>
<keyword evidence="4 11" id="KW-0235">DNA replication</keyword>
<dbReference type="PANTHER" id="PTHR11669">
    <property type="entry name" value="REPLICATION FACTOR C / DNA POLYMERASE III GAMMA-TAU SUBUNIT"/>
    <property type="match status" value="1"/>
</dbReference>
<dbReference type="InterPro" id="IPR050238">
    <property type="entry name" value="DNA_Rep/Repair_Clamp_Loader"/>
</dbReference>
<dbReference type="InterPro" id="IPR003593">
    <property type="entry name" value="AAA+_ATPase"/>
</dbReference>
<dbReference type="PRINTS" id="PR00300">
    <property type="entry name" value="CLPPROTEASEA"/>
</dbReference>
<keyword evidence="2 11" id="KW-0808">Transferase</keyword>
<dbReference type="CDD" id="cd00009">
    <property type="entry name" value="AAA"/>
    <property type="match status" value="1"/>
</dbReference>
<dbReference type="FunFam" id="1.10.8.60:FF:000013">
    <property type="entry name" value="DNA polymerase III subunit gamma/tau"/>
    <property type="match status" value="1"/>
</dbReference>
<evidence type="ECO:0000256" key="10">
    <source>
        <dbReference type="ARBA" id="ARBA00049244"/>
    </source>
</evidence>
<feature type="domain" description="AAA+ ATPase" evidence="13">
    <location>
        <begin position="37"/>
        <end position="178"/>
    </location>
</feature>
<dbReference type="KEGG" id="fpp:FPB0191_00957"/>
<keyword evidence="9 11" id="KW-0239">DNA-directed DNA polymerase</keyword>
<name>A0A0A7RZX5_FRIPE</name>
<comment type="subunit">
    <text evidence="11">DNA polymerase III contains a core (composed of alpha, epsilon and theta chains) that associates with a tau subunit. This core dimerizes to form the POLIII' complex. PolIII' associates with the gamma complex (composed of gamma, delta, delta', psi and chi chains) and with the beta chain to form the complete DNA polymerase III complex.</text>
</comment>
<dbReference type="InterPro" id="IPR012763">
    <property type="entry name" value="DNA_pol_III_sug/sutau_N"/>
</dbReference>
<gene>
    <name evidence="11" type="primary">dnaX</name>
    <name evidence="14" type="ORF">FPB0191_00957</name>
</gene>
<evidence type="ECO:0000256" key="3">
    <source>
        <dbReference type="ARBA" id="ARBA00022695"/>
    </source>
</evidence>
<dbReference type="GO" id="GO:0005524">
    <property type="term" value="F:ATP binding"/>
    <property type="evidence" value="ECO:0007669"/>
    <property type="project" value="UniProtKB-KW"/>
</dbReference>
<evidence type="ECO:0000256" key="9">
    <source>
        <dbReference type="ARBA" id="ARBA00022932"/>
    </source>
</evidence>
<dbReference type="FunFam" id="1.20.272.10:FF:000003">
    <property type="entry name" value="DNA polymerase III subunit gamma/tau"/>
    <property type="match status" value="1"/>
</dbReference>
<evidence type="ECO:0000256" key="2">
    <source>
        <dbReference type="ARBA" id="ARBA00022679"/>
    </source>
</evidence>
<keyword evidence="8 11" id="KW-0067">ATP-binding</keyword>
<dbReference type="HOGENOM" id="CLU_006229_6_0_6"/>
<keyword evidence="5" id="KW-0479">Metal-binding</keyword>
<dbReference type="GO" id="GO:0003677">
    <property type="term" value="F:DNA binding"/>
    <property type="evidence" value="ECO:0007669"/>
    <property type="project" value="InterPro"/>
</dbReference>
<evidence type="ECO:0000256" key="12">
    <source>
        <dbReference type="SAM" id="MobiDB-lite"/>
    </source>
</evidence>
<dbReference type="EC" id="2.7.7.7" evidence="11"/>
<keyword evidence="6 11" id="KW-0547">Nucleotide-binding</keyword>
<dbReference type="CDD" id="cd18137">
    <property type="entry name" value="HLD_clamp_pol_III_gamma_tau"/>
    <property type="match status" value="1"/>
</dbReference>
<dbReference type="RefSeq" id="WP_039104391.1">
    <property type="nucleotide sequence ID" value="NZ_CP009056.1"/>
</dbReference>
<dbReference type="InterPro" id="IPR001270">
    <property type="entry name" value="ClpA/B"/>
</dbReference>
<dbReference type="InterPro" id="IPR038249">
    <property type="entry name" value="PolIII_tau_V_sf"/>
</dbReference>
<dbReference type="EMBL" id="CP009056">
    <property type="protein sequence ID" value="AJA44783.1"/>
    <property type="molecule type" value="Genomic_DNA"/>
</dbReference>
<reference evidence="14 15" key="1">
    <citation type="journal article" date="2014" name="Appl. Environ. Microbiol.">
        <title>Gut symbionts from distinct hosts exhibit genotoxic activity via divergent colibactin biosynthetic pathways.</title>
        <authorList>
            <person name="Engel P."/>
            <person name="Vizcaino M.I."/>
            <person name="Crawford J.M."/>
        </authorList>
    </citation>
    <scope>NUCLEOTIDE SEQUENCE [LARGE SCALE GENOMIC DNA]</scope>
    <source>
        <strain evidence="14 15">PEB0191</strain>
    </source>
</reference>
<evidence type="ECO:0000256" key="5">
    <source>
        <dbReference type="ARBA" id="ARBA00022723"/>
    </source>
</evidence>
<dbReference type="InterPro" id="IPR008921">
    <property type="entry name" value="DNA_pol3_clamp-load_cplx_C"/>
</dbReference>
<keyword evidence="7" id="KW-0862">Zinc</keyword>
<dbReference type="Pfam" id="PF13177">
    <property type="entry name" value="DNA_pol3_delta2"/>
    <property type="match status" value="1"/>
</dbReference>
<dbReference type="SUPFAM" id="SSF52540">
    <property type="entry name" value="P-loop containing nucleoside triphosphate hydrolases"/>
    <property type="match status" value="1"/>
</dbReference>
<comment type="catalytic activity">
    <reaction evidence="10 11">
        <text>DNA(n) + a 2'-deoxyribonucleoside 5'-triphosphate = DNA(n+1) + diphosphate</text>
        <dbReference type="Rhea" id="RHEA:22508"/>
        <dbReference type="Rhea" id="RHEA-COMP:17339"/>
        <dbReference type="Rhea" id="RHEA-COMP:17340"/>
        <dbReference type="ChEBI" id="CHEBI:33019"/>
        <dbReference type="ChEBI" id="CHEBI:61560"/>
        <dbReference type="ChEBI" id="CHEBI:173112"/>
        <dbReference type="EC" id="2.7.7.7"/>
    </reaction>
</comment>
<dbReference type="Proteomes" id="UP000030901">
    <property type="component" value="Chromosome"/>
</dbReference>
<feature type="region of interest" description="Disordered" evidence="12">
    <location>
        <begin position="370"/>
        <end position="392"/>
    </location>
</feature>
<evidence type="ECO:0000256" key="4">
    <source>
        <dbReference type="ARBA" id="ARBA00022705"/>
    </source>
</evidence>
<evidence type="ECO:0000313" key="15">
    <source>
        <dbReference type="Proteomes" id="UP000030901"/>
    </source>
</evidence>
<evidence type="ECO:0000256" key="8">
    <source>
        <dbReference type="ARBA" id="ARBA00022840"/>
    </source>
</evidence>
<dbReference type="SMART" id="SM00382">
    <property type="entry name" value="AAA"/>
    <property type="match status" value="1"/>
</dbReference>
<dbReference type="AlphaFoldDB" id="A0A0A7RZX5"/>
<dbReference type="Pfam" id="PF12170">
    <property type="entry name" value="DNA_pol3_tau_5"/>
    <property type="match status" value="1"/>
</dbReference>
<evidence type="ECO:0000259" key="13">
    <source>
        <dbReference type="SMART" id="SM00382"/>
    </source>
</evidence>
<dbReference type="InterPro" id="IPR022754">
    <property type="entry name" value="DNA_pol_III_gamma-3"/>
</dbReference>
<dbReference type="STRING" id="1267021.FPB0191_00957"/>
<dbReference type="NCBIfam" id="NF004046">
    <property type="entry name" value="PRK05563.1"/>
    <property type="match status" value="1"/>
</dbReference>
<keyword evidence="3 11" id="KW-0548">Nucleotidyltransferase</keyword>
<dbReference type="InterPro" id="IPR045085">
    <property type="entry name" value="HLD_clamp_pol_III_gamma_tau"/>
</dbReference>
<organism evidence="14 15">
    <name type="scientific">Frischella perrara</name>
    <dbReference type="NCBI Taxonomy" id="1267021"/>
    <lineage>
        <taxon>Bacteria</taxon>
        <taxon>Pseudomonadati</taxon>
        <taxon>Pseudomonadota</taxon>
        <taxon>Gammaproteobacteria</taxon>
        <taxon>Orbales</taxon>
        <taxon>Orbaceae</taxon>
        <taxon>Frischella</taxon>
    </lineage>
</organism>
<dbReference type="NCBIfam" id="TIGR02397">
    <property type="entry name" value="dnaX_nterm"/>
    <property type="match status" value="1"/>
</dbReference>
<evidence type="ECO:0000256" key="11">
    <source>
        <dbReference type="RuleBase" id="RU364063"/>
    </source>
</evidence>
<dbReference type="GO" id="GO:0046872">
    <property type="term" value="F:metal ion binding"/>
    <property type="evidence" value="ECO:0007669"/>
    <property type="project" value="UniProtKB-KW"/>
</dbReference>
<dbReference type="FunFam" id="3.40.50.300:FF:000014">
    <property type="entry name" value="DNA polymerase III subunit gamma/tau"/>
    <property type="match status" value="1"/>
</dbReference>
<dbReference type="SUPFAM" id="SSF48019">
    <property type="entry name" value="post-AAA+ oligomerization domain-like"/>
    <property type="match status" value="1"/>
</dbReference>
<feature type="compositionally biased region" description="Low complexity" evidence="12">
    <location>
        <begin position="370"/>
        <end position="379"/>
    </location>
</feature>
<dbReference type="Gene3D" id="3.30.300.150">
    <property type="entry name" value="DNA polymerase III, tau subunit, domain V"/>
    <property type="match status" value="1"/>
</dbReference>
<comment type="similarity">
    <text evidence="1 11">Belongs to the DnaX/STICHEL family.</text>
</comment>
<accession>A0A0A7RZX5</accession>
<sequence>MSYQVLARKWRPKSFSEVVGQENVLTILSNALSLGRIHHAYLFSGTRGVGKTSIARLLAKGLNCEAGITATPCGVCDNCQDIDQGRFVDLLEIDAASRTKVEDTREILDNVQYLPTKGRFKVYLIDEVHMLSRSSFNALLKTLEEPPEHVKFLLATTDPQKLPVTILSRCLHLHLNVLDLQVIENQLVKILQVEQIKQEEKAIHLLAKAANGSMRDALSLTDQAIALGNGEVTSSAVIAMLGTLDQTIPFSLIEALYHEDGSALMQQLEMAAKQGADWDTLLVDTITLLHQIAFLQIVPTALGDYIDDLERIRYLAQVISPNDIQLFYQILLDGRKDLSYAPDKKLGVEMSFLRALAFIPKNKNSASTTETVVNTSVSNQQTKQNSSQDTSKMISTVMPQITDDKNTSLSTQASEQSTIKNATATVVSDETQSILAARQRLIDGEKNLKKSKQVEFIQPEKQPAQAKANIKTKQTKSQSTILTETNSEPVDSFTNKKELNDDGVDSEDTAETYQWQFSDHFTPVIDTNLDAKSVRSTFEEEKTPELMEKLIQEAVKIDPWSAEIETLMLPPLIKQIAINTFLQQISDQHLILHVRSRAAHLIKHQTNVKRLNEALSKSRQQSLKIEIVIDDDKTQATPVEVRETIYQEKRQQAISAINKDSKVAMICQFFEAKIDDNSIHPV</sequence>
<dbReference type="GO" id="GO:0009360">
    <property type="term" value="C:DNA polymerase III complex"/>
    <property type="evidence" value="ECO:0007669"/>
    <property type="project" value="InterPro"/>
</dbReference>
<evidence type="ECO:0000313" key="14">
    <source>
        <dbReference type="EMBL" id="AJA44783.1"/>
    </source>
</evidence>
<dbReference type="Pfam" id="PF12169">
    <property type="entry name" value="DNA_pol3_gamma3"/>
    <property type="match status" value="1"/>
</dbReference>
<evidence type="ECO:0000256" key="1">
    <source>
        <dbReference type="ARBA" id="ARBA00006360"/>
    </source>
</evidence>
<dbReference type="GO" id="GO:0006261">
    <property type="term" value="P:DNA-templated DNA replication"/>
    <property type="evidence" value="ECO:0007669"/>
    <property type="project" value="TreeGrafter"/>
</dbReference>
<keyword evidence="15" id="KW-1185">Reference proteome</keyword>
<proteinExistence type="inferred from homology"/>
<feature type="compositionally biased region" description="Polar residues" evidence="12">
    <location>
        <begin position="380"/>
        <end position="392"/>
    </location>
</feature>
<dbReference type="Gene3D" id="3.40.50.300">
    <property type="entry name" value="P-loop containing nucleotide triphosphate hydrolases"/>
    <property type="match status" value="1"/>
</dbReference>